<dbReference type="EMBL" id="QRUP01000010">
    <property type="protein sequence ID" value="RGR74069.1"/>
    <property type="molecule type" value="Genomic_DNA"/>
</dbReference>
<feature type="transmembrane region" description="Helical" evidence="1">
    <location>
        <begin position="114"/>
        <end position="136"/>
    </location>
</feature>
<dbReference type="Pfam" id="PF19700">
    <property type="entry name" value="DUF6198"/>
    <property type="match status" value="1"/>
</dbReference>
<keyword evidence="1" id="KW-0812">Transmembrane</keyword>
<keyword evidence="3" id="KW-1185">Reference proteome</keyword>
<organism evidence="2 3">
    <name type="scientific">Holdemania filiformis</name>
    <dbReference type="NCBI Taxonomy" id="61171"/>
    <lineage>
        <taxon>Bacteria</taxon>
        <taxon>Bacillati</taxon>
        <taxon>Bacillota</taxon>
        <taxon>Erysipelotrichia</taxon>
        <taxon>Erysipelotrichales</taxon>
        <taxon>Erysipelotrichaceae</taxon>
        <taxon>Holdemania</taxon>
    </lineage>
</organism>
<name>A0A412G0V1_9FIRM</name>
<gene>
    <name evidence="2" type="ORF">DWY25_09655</name>
</gene>
<evidence type="ECO:0008006" key="4">
    <source>
        <dbReference type="Google" id="ProtNLM"/>
    </source>
</evidence>
<evidence type="ECO:0000313" key="2">
    <source>
        <dbReference type="EMBL" id="RGR74069.1"/>
    </source>
</evidence>
<feature type="transmembrane region" description="Helical" evidence="1">
    <location>
        <begin position="12"/>
        <end position="33"/>
    </location>
</feature>
<dbReference type="GeneID" id="83015666"/>
<sequence>MKTKTLKSLQLIEMVLGVAITALGLSLMMKSGLGQTAVVAFTQNLAFLTQMKSGTLIIIFNCSCVLIQILIQRRQFPKLQLLQVLVAWLQGQIVNVFCYDLPGFSTWIPGSYGVQWLAMIAGILLASYGVAVMMTADLIRHPFEQLVMVLSERWAIPFSVLRSRADMLFIGLSLLLIVIFHLELTTLREGTWASMLLLGRSMAFTFPAARKCSGYCQLKERGLTSVSLD</sequence>
<evidence type="ECO:0000256" key="1">
    <source>
        <dbReference type="SAM" id="Phobius"/>
    </source>
</evidence>
<dbReference type="InterPro" id="IPR038750">
    <property type="entry name" value="YczE/YyaS-like"/>
</dbReference>
<comment type="caution">
    <text evidence="2">The sequence shown here is derived from an EMBL/GenBank/DDBJ whole genome shotgun (WGS) entry which is preliminary data.</text>
</comment>
<reference evidence="2 3" key="1">
    <citation type="submission" date="2018-08" db="EMBL/GenBank/DDBJ databases">
        <title>A genome reference for cultivated species of the human gut microbiota.</title>
        <authorList>
            <person name="Zou Y."/>
            <person name="Xue W."/>
            <person name="Luo G."/>
        </authorList>
    </citation>
    <scope>NUCLEOTIDE SEQUENCE [LARGE SCALE GENOMIC DNA]</scope>
    <source>
        <strain evidence="2 3">AF24-29</strain>
    </source>
</reference>
<feature type="transmembrane region" description="Helical" evidence="1">
    <location>
        <begin position="53"/>
        <end position="71"/>
    </location>
</feature>
<dbReference type="Proteomes" id="UP000284178">
    <property type="component" value="Unassembled WGS sequence"/>
</dbReference>
<feature type="transmembrane region" description="Helical" evidence="1">
    <location>
        <begin position="83"/>
        <end position="102"/>
    </location>
</feature>
<protein>
    <recommendedName>
        <fullName evidence="4">YitT family protein</fullName>
    </recommendedName>
</protein>
<evidence type="ECO:0000313" key="3">
    <source>
        <dbReference type="Proteomes" id="UP000284178"/>
    </source>
</evidence>
<dbReference type="PANTHER" id="PTHR40078:SF1">
    <property type="entry name" value="INTEGRAL MEMBRANE PROTEIN"/>
    <property type="match status" value="1"/>
</dbReference>
<feature type="transmembrane region" description="Helical" evidence="1">
    <location>
        <begin position="167"/>
        <end position="184"/>
    </location>
</feature>
<dbReference type="RefSeq" id="WP_117895061.1">
    <property type="nucleotide sequence ID" value="NZ_CABJCV010000010.1"/>
</dbReference>
<proteinExistence type="predicted"/>
<keyword evidence="1" id="KW-1133">Transmembrane helix</keyword>
<dbReference type="PANTHER" id="PTHR40078">
    <property type="entry name" value="INTEGRAL MEMBRANE PROTEIN-RELATED"/>
    <property type="match status" value="1"/>
</dbReference>
<accession>A0A412G0V1</accession>
<keyword evidence="1" id="KW-0472">Membrane</keyword>
<dbReference type="AlphaFoldDB" id="A0A412G0V1"/>